<dbReference type="PANTHER" id="PTHR32196:SF15">
    <property type="entry name" value="SUGAR ABC TRANSPORTER PERMEASE PROTEIN"/>
    <property type="match status" value="1"/>
</dbReference>
<keyword evidence="5 6" id="KW-0472">Membrane</keyword>
<keyword evidence="3 6" id="KW-0812">Transmembrane</keyword>
<feature type="transmembrane region" description="Helical" evidence="6">
    <location>
        <begin position="235"/>
        <end position="254"/>
    </location>
</feature>
<organism evidence="7">
    <name type="scientific">hydrocarbon metagenome</name>
    <dbReference type="NCBI Taxonomy" id="938273"/>
    <lineage>
        <taxon>unclassified sequences</taxon>
        <taxon>metagenomes</taxon>
        <taxon>ecological metagenomes</taxon>
    </lineage>
</organism>
<feature type="transmembrane region" description="Helical" evidence="6">
    <location>
        <begin position="122"/>
        <end position="142"/>
    </location>
</feature>
<keyword evidence="2" id="KW-1003">Cell membrane</keyword>
<dbReference type="GO" id="GO:0022857">
    <property type="term" value="F:transmembrane transporter activity"/>
    <property type="evidence" value="ECO:0007669"/>
    <property type="project" value="InterPro"/>
</dbReference>
<feature type="transmembrane region" description="Helical" evidence="6">
    <location>
        <begin position="260"/>
        <end position="279"/>
    </location>
</feature>
<feature type="transmembrane region" description="Helical" evidence="6">
    <location>
        <begin position="286"/>
        <end position="304"/>
    </location>
</feature>
<evidence type="ECO:0000256" key="6">
    <source>
        <dbReference type="SAM" id="Phobius"/>
    </source>
</evidence>
<dbReference type="PANTHER" id="PTHR32196">
    <property type="entry name" value="ABC TRANSPORTER PERMEASE PROTEIN YPHD-RELATED-RELATED"/>
    <property type="match status" value="1"/>
</dbReference>
<feature type="transmembrane region" description="Helical" evidence="6">
    <location>
        <begin position="88"/>
        <end position="110"/>
    </location>
</feature>
<reference evidence="7" key="1">
    <citation type="journal article" date="2015" name="Proc. Natl. Acad. Sci. U.S.A.">
        <title>Networks of energetic and metabolic interactions define dynamics in microbial communities.</title>
        <authorList>
            <person name="Embree M."/>
            <person name="Liu J.K."/>
            <person name="Al-Bassam M.M."/>
            <person name="Zengler K."/>
        </authorList>
    </citation>
    <scope>NUCLEOTIDE SEQUENCE</scope>
</reference>
<dbReference type="AlphaFoldDB" id="A0A0W8E914"/>
<dbReference type="EMBL" id="LNQE01001829">
    <property type="protein sequence ID" value="KUG05111.1"/>
    <property type="molecule type" value="Genomic_DNA"/>
</dbReference>
<dbReference type="Pfam" id="PF02653">
    <property type="entry name" value="BPD_transp_2"/>
    <property type="match status" value="1"/>
</dbReference>
<sequence>MRNMTRHIPQLIMAVFLLVMAVTAVLAGIPSIRLMNDSIIRLAMNGVLVLSLIPMLNVGAGINYGLPVAISSGLLGMSMAVNLRLESIIGFLAAVLFSILVGCVFGYAYARVLNRVKGREEIAGIFTGFSFVFLMSFFWAVAPFTNPAMLWPIGGKGMRPTIGLTAYFEKALNHLWAVQIGDLIMPFGLLAFFGLLSWMVYALFKTKLGLAILAVGENELFARLAGININKTRTYAIMMSTVLGAIGICVYAQSYGFIELYEAPLMMAFPAASAILLGGSMGKKTSIFQAILGTFLFQTIYVYTGPIANTLLVPEVSEIIRVIISNGIILYALLYEGGGKRIEKA</sequence>
<feature type="transmembrane region" description="Helical" evidence="6">
    <location>
        <begin position="12"/>
        <end position="32"/>
    </location>
</feature>
<keyword evidence="4 6" id="KW-1133">Transmembrane helix</keyword>
<evidence type="ECO:0000256" key="1">
    <source>
        <dbReference type="ARBA" id="ARBA00004651"/>
    </source>
</evidence>
<dbReference type="InterPro" id="IPR001851">
    <property type="entry name" value="ABC_transp_permease"/>
</dbReference>
<evidence type="ECO:0000256" key="5">
    <source>
        <dbReference type="ARBA" id="ARBA00023136"/>
    </source>
</evidence>
<evidence type="ECO:0000256" key="3">
    <source>
        <dbReference type="ARBA" id="ARBA00022692"/>
    </source>
</evidence>
<dbReference type="GO" id="GO:0005886">
    <property type="term" value="C:plasma membrane"/>
    <property type="evidence" value="ECO:0007669"/>
    <property type="project" value="UniProtKB-SubCell"/>
</dbReference>
<protein>
    <submittedName>
        <fullName evidence="7">Branched-chain amino acid transport system permease protein livm</fullName>
    </submittedName>
</protein>
<feature type="transmembrane region" description="Helical" evidence="6">
    <location>
        <begin position="38"/>
        <end position="57"/>
    </location>
</feature>
<gene>
    <name evidence="7" type="ORF">ASZ90_017432</name>
</gene>
<proteinExistence type="predicted"/>
<comment type="caution">
    <text evidence="7">The sequence shown here is derived from an EMBL/GenBank/DDBJ whole genome shotgun (WGS) entry which is preliminary data.</text>
</comment>
<name>A0A0W8E914_9ZZZZ</name>
<evidence type="ECO:0000256" key="4">
    <source>
        <dbReference type="ARBA" id="ARBA00022989"/>
    </source>
</evidence>
<accession>A0A0W8E914</accession>
<feature type="transmembrane region" description="Helical" evidence="6">
    <location>
        <begin position="183"/>
        <end position="204"/>
    </location>
</feature>
<evidence type="ECO:0000313" key="7">
    <source>
        <dbReference type="EMBL" id="KUG05111.1"/>
    </source>
</evidence>
<evidence type="ECO:0000256" key="2">
    <source>
        <dbReference type="ARBA" id="ARBA00022475"/>
    </source>
</evidence>
<feature type="transmembrane region" description="Helical" evidence="6">
    <location>
        <begin position="316"/>
        <end position="335"/>
    </location>
</feature>
<comment type="subcellular location">
    <subcellularLocation>
        <location evidence="1">Cell membrane</location>
        <topology evidence="1">Multi-pass membrane protein</topology>
    </subcellularLocation>
</comment>